<evidence type="ECO:0000256" key="5">
    <source>
        <dbReference type="SAM" id="Phobius"/>
    </source>
</evidence>
<comment type="subcellular location">
    <subcellularLocation>
        <location evidence="1">Membrane</location>
        <topology evidence="1">Multi-pass membrane protein</topology>
    </subcellularLocation>
</comment>
<protein>
    <submittedName>
        <fullName evidence="6">Uncharacterized protein</fullName>
    </submittedName>
</protein>
<feature type="transmembrane region" description="Helical" evidence="5">
    <location>
        <begin position="42"/>
        <end position="64"/>
    </location>
</feature>
<evidence type="ECO:0000256" key="3">
    <source>
        <dbReference type="ARBA" id="ARBA00022989"/>
    </source>
</evidence>
<dbReference type="AlphaFoldDB" id="A0A161RIB2"/>
<feature type="transmembrane region" description="Helical" evidence="5">
    <location>
        <begin position="84"/>
        <end position="108"/>
    </location>
</feature>
<feature type="transmembrane region" description="Helical" evidence="5">
    <location>
        <begin position="12"/>
        <end position="30"/>
    </location>
</feature>
<dbReference type="InterPro" id="IPR019109">
    <property type="entry name" value="MamF_MmsF"/>
</dbReference>
<keyword evidence="3 5" id="KW-1133">Transmembrane helix</keyword>
<dbReference type="Pfam" id="PF09685">
    <property type="entry name" value="MamF_MmsF"/>
    <property type="match status" value="1"/>
</dbReference>
<accession>A0A161RIB2</accession>
<dbReference type="RefSeq" id="WP_063181637.1">
    <property type="nucleotide sequence ID" value="NZ_LQNT01000010.1"/>
</dbReference>
<dbReference type="OrthoDB" id="2328241at2"/>
<organism evidence="6 7">
    <name type="scientific">Bhargavaea cecembensis</name>
    <dbReference type="NCBI Taxonomy" id="394098"/>
    <lineage>
        <taxon>Bacteria</taxon>
        <taxon>Bacillati</taxon>
        <taxon>Bacillota</taxon>
        <taxon>Bacilli</taxon>
        <taxon>Bacillales</taxon>
        <taxon>Caryophanaceae</taxon>
        <taxon>Bhargavaea</taxon>
    </lineage>
</organism>
<evidence type="ECO:0000313" key="6">
    <source>
        <dbReference type="EMBL" id="KZE37848.1"/>
    </source>
</evidence>
<evidence type="ECO:0000256" key="2">
    <source>
        <dbReference type="ARBA" id="ARBA00022692"/>
    </source>
</evidence>
<evidence type="ECO:0000256" key="1">
    <source>
        <dbReference type="ARBA" id="ARBA00004141"/>
    </source>
</evidence>
<evidence type="ECO:0000256" key="4">
    <source>
        <dbReference type="ARBA" id="ARBA00023136"/>
    </source>
</evidence>
<dbReference type="Proteomes" id="UP000076490">
    <property type="component" value="Unassembled WGS sequence"/>
</dbReference>
<name>A0A161RIB2_9BACL</name>
<sequence length="113" mass="12150">MDNPRILSSINYFSILFAPVLFPFILLLASGDGLVRRHAKRALAIQLMPALPLAALLVMTFIGANEVREAAFTGTVPSFGHAGMTALLSLLYAIFQGAAFVWCTVAGIRALRT</sequence>
<comment type="caution">
    <text evidence="6">The sequence shown here is derived from an EMBL/GenBank/DDBJ whole genome shotgun (WGS) entry which is preliminary data.</text>
</comment>
<evidence type="ECO:0000313" key="7">
    <source>
        <dbReference type="Proteomes" id="UP000076490"/>
    </source>
</evidence>
<reference evidence="6 7" key="1">
    <citation type="submission" date="2016-01" db="EMBL/GenBank/DDBJ databases">
        <title>Whole genome sequencing of Bhargavaea cecembensis T14.</title>
        <authorList>
            <person name="Hong K.W."/>
        </authorList>
    </citation>
    <scope>NUCLEOTIDE SEQUENCE [LARGE SCALE GENOMIC DNA]</scope>
    <source>
        <strain evidence="6 7">T14</strain>
    </source>
</reference>
<proteinExistence type="predicted"/>
<gene>
    <name evidence="6" type="ORF">AV656_10015</name>
</gene>
<keyword evidence="2 5" id="KW-0812">Transmembrane</keyword>
<keyword evidence="4 5" id="KW-0472">Membrane</keyword>
<dbReference type="EMBL" id="LQNT01000010">
    <property type="protein sequence ID" value="KZE37848.1"/>
    <property type="molecule type" value="Genomic_DNA"/>
</dbReference>